<feature type="transmembrane region" description="Helical" evidence="5">
    <location>
        <begin position="139"/>
        <end position="155"/>
    </location>
</feature>
<keyword evidence="3 5" id="KW-1133">Transmembrane helix</keyword>
<organism evidence="7 8">
    <name type="scientific">Candidatus Kaiserbacteria bacterium CG10_big_fil_rev_8_21_14_0_10_49_17</name>
    <dbReference type="NCBI Taxonomy" id="1974609"/>
    <lineage>
        <taxon>Bacteria</taxon>
        <taxon>Candidatus Kaiseribacteriota</taxon>
    </lineage>
</organism>
<evidence type="ECO:0000313" key="7">
    <source>
        <dbReference type="EMBL" id="PIT91103.1"/>
    </source>
</evidence>
<evidence type="ECO:0000256" key="2">
    <source>
        <dbReference type="ARBA" id="ARBA00022692"/>
    </source>
</evidence>
<sequence length="319" mass="33595">METFISVALFLAGFYILVKGAHILVRGASSIATLLGFSRWFVGAVIVGIGTSIPEFAINVASAFAGEPVGISAIIGSNTFNTLFLIGIAALITPLSLKRAWIRRDVPINIAMALLTSAAIVLPIVGLATFGGITREEGGILLAGMLVWFFFLMFQRMDAREATDVRIFTITSSLVMIALGLVGVLLGGEWVLDGAVTLAATFNISHAFIGLTVVAIGTSLPELAVAITAAIRREPGVVVGTVLGSNIFDMLGILGITALIHPIRVEPMIRLDILATLVAAALFTALALFVGRRFTIGRFEGVVLVAAYIVYVVLLALRG</sequence>
<dbReference type="EMBL" id="PFBJ01000011">
    <property type="protein sequence ID" value="PIT91103.1"/>
    <property type="molecule type" value="Genomic_DNA"/>
</dbReference>
<dbReference type="InterPro" id="IPR004481">
    <property type="entry name" value="K/Na/Ca-exchanger"/>
</dbReference>
<reference evidence="8" key="1">
    <citation type="submission" date="2017-09" db="EMBL/GenBank/DDBJ databases">
        <title>Depth-based differentiation of microbial function through sediment-hosted aquifers and enrichment of novel symbionts in the deep terrestrial subsurface.</title>
        <authorList>
            <person name="Probst A.J."/>
            <person name="Ladd B."/>
            <person name="Jarett J.K."/>
            <person name="Geller-Mcgrath D.E."/>
            <person name="Sieber C.M.K."/>
            <person name="Emerson J.B."/>
            <person name="Anantharaman K."/>
            <person name="Thomas B.C."/>
            <person name="Malmstrom R."/>
            <person name="Stieglmeier M."/>
            <person name="Klingl A."/>
            <person name="Woyke T."/>
            <person name="Ryan C.M."/>
            <person name="Banfield J.F."/>
        </authorList>
    </citation>
    <scope>NUCLEOTIDE SEQUENCE [LARGE SCALE GENOMIC DNA]</scope>
</reference>
<feature type="transmembrane region" description="Helical" evidence="5">
    <location>
        <begin position="207"/>
        <end position="230"/>
    </location>
</feature>
<feature type="transmembrane region" description="Helical" evidence="5">
    <location>
        <begin position="298"/>
        <end position="317"/>
    </location>
</feature>
<dbReference type="PANTHER" id="PTHR10846">
    <property type="entry name" value="SODIUM/POTASSIUM/CALCIUM EXCHANGER"/>
    <property type="match status" value="1"/>
</dbReference>
<keyword evidence="2 5" id="KW-0812">Transmembrane</keyword>
<feature type="transmembrane region" description="Helical" evidence="5">
    <location>
        <begin position="167"/>
        <end position="187"/>
    </location>
</feature>
<feature type="domain" description="Sodium/calcium exchanger membrane region" evidence="6">
    <location>
        <begin position="6"/>
        <end position="153"/>
    </location>
</feature>
<comment type="subcellular location">
    <subcellularLocation>
        <location evidence="1">Membrane</location>
        <topology evidence="1">Multi-pass membrane protein</topology>
    </subcellularLocation>
</comment>
<feature type="domain" description="Sodium/calcium exchanger membrane region" evidence="6">
    <location>
        <begin position="173"/>
        <end position="315"/>
    </location>
</feature>
<feature type="transmembrane region" description="Helical" evidence="5">
    <location>
        <begin position="109"/>
        <end position="133"/>
    </location>
</feature>
<evidence type="ECO:0000256" key="4">
    <source>
        <dbReference type="ARBA" id="ARBA00023136"/>
    </source>
</evidence>
<feature type="transmembrane region" description="Helical" evidence="5">
    <location>
        <begin position="37"/>
        <end position="58"/>
    </location>
</feature>
<feature type="transmembrane region" description="Helical" evidence="5">
    <location>
        <begin position="237"/>
        <end position="261"/>
    </location>
</feature>
<evidence type="ECO:0000256" key="1">
    <source>
        <dbReference type="ARBA" id="ARBA00004141"/>
    </source>
</evidence>
<protein>
    <recommendedName>
        <fullName evidence="6">Sodium/calcium exchanger membrane region domain-containing protein</fullName>
    </recommendedName>
</protein>
<dbReference type="Gene3D" id="1.20.1420.30">
    <property type="entry name" value="NCX, central ion-binding region"/>
    <property type="match status" value="1"/>
</dbReference>
<dbReference type="Proteomes" id="UP000228809">
    <property type="component" value="Unassembled WGS sequence"/>
</dbReference>
<dbReference type="GO" id="GO:0005262">
    <property type="term" value="F:calcium channel activity"/>
    <property type="evidence" value="ECO:0007669"/>
    <property type="project" value="TreeGrafter"/>
</dbReference>
<dbReference type="GO" id="GO:0008273">
    <property type="term" value="F:calcium, potassium:sodium antiporter activity"/>
    <property type="evidence" value="ECO:0007669"/>
    <property type="project" value="TreeGrafter"/>
</dbReference>
<dbReference type="GO" id="GO:0005886">
    <property type="term" value="C:plasma membrane"/>
    <property type="evidence" value="ECO:0007669"/>
    <property type="project" value="TreeGrafter"/>
</dbReference>
<proteinExistence type="predicted"/>
<evidence type="ECO:0000256" key="3">
    <source>
        <dbReference type="ARBA" id="ARBA00022989"/>
    </source>
</evidence>
<keyword evidence="4 5" id="KW-0472">Membrane</keyword>
<evidence type="ECO:0000259" key="6">
    <source>
        <dbReference type="Pfam" id="PF01699"/>
    </source>
</evidence>
<dbReference type="GO" id="GO:0006874">
    <property type="term" value="P:intracellular calcium ion homeostasis"/>
    <property type="evidence" value="ECO:0007669"/>
    <property type="project" value="TreeGrafter"/>
</dbReference>
<feature type="transmembrane region" description="Helical" evidence="5">
    <location>
        <begin position="70"/>
        <end position="97"/>
    </location>
</feature>
<gene>
    <name evidence="7" type="ORF">COU17_02325</name>
</gene>
<feature type="transmembrane region" description="Helical" evidence="5">
    <location>
        <begin position="273"/>
        <end position="291"/>
    </location>
</feature>
<comment type="caution">
    <text evidence="7">The sequence shown here is derived from an EMBL/GenBank/DDBJ whole genome shotgun (WGS) entry which is preliminary data.</text>
</comment>
<dbReference type="InterPro" id="IPR044880">
    <property type="entry name" value="NCX_ion-bd_dom_sf"/>
</dbReference>
<name>A0A2M6WEA8_9BACT</name>
<dbReference type="AlphaFoldDB" id="A0A2M6WEA8"/>
<accession>A0A2M6WEA8</accession>
<dbReference type="InterPro" id="IPR004837">
    <property type="entry name" value="NaCa_Exmemb"/>
</dbReference>
<feature type="transmembrane region" description="Helical" evidence="5">
    <location>
        <begin position="6"/>
        <end position="25"/>
    </location>
</feature>
<evidence type="ECO:0000313" key="8">
    <source>
        <dbReference type="Proteomes" id="UP000228809"/>
    </source>
</evidence>
<dbReference type="Pfam" id="PF01699">
    <property type="entry name" value="Na_Ca_ex"/>
    <property type="match status" value="2"/>
</dbReference>
<dbReference type="NCBIfam" id="TIGR00367">
    <property type="entry name" value="calcium/sodium antiporter"/>
    <property type="match status" value="1"/>
</dbReference>
<evidence type="ECO:0000256" key="5">
    <source>
        <dbReference type="SAM" id="Phobius"/>
    </source>
</evidence>
<dbReference type="PANTHER" id="PTHR10846:SF8">
    <property type="entry name" value="INNER MEMBRANE PROTEIN YRBG"/>
    <property type="match status" value="1"/>
</dbReference>